<gene>
    <name evidence="20" type="ORF">FZC76_07520</name>
</gene>
<feature type="active site" description="Proton acceptor" evidence="15">
    <location>
        <position position="74"/>
    </location>
</feature>
<name>A0A5D4T3Z4_9BACI</name>
<comment type="subcellular location">
    <subcellularLocation>
        <location evidence="1">Cell membrane</location>
        <topology evidence="1">Multi-pass membrane protein</topology>
    </subcellularLocation>
</comment>
<dbReference type="InterPro" id="IPR033717">
    <property type="entry name" value="UDPK"/>
</dbReference>
<dbReference type="PROSITE" id="PS01069">
    <property type="entry name" value="DAGK_PROKAR"/>
    <property type="match status" value="1"/>
</dbReference>
<dbReference type="GO" id="GO:0005524">
    <property type="term" value="F:ATP binding"/>
    <property type="evidence" value="ECO:0007669"/>
    <property type="project" value="UniProtKB-KW"/>
</dbReference>
<dbReference type="Gene3D" id="1.10.287.3610">
    <property type="match status" value="1"/>
</dbReference>
<keyword evidence="14" id="KW-1208">Phospholipid metabolism</keyword>
<accession>A0A5D4T3Z4</accession>
<reference evidence="20 21" key="1">
    <citation type="submission" date="2019-08" db="EMBL/GenBank/DDBJ databases">
        <title>Bacillus genomes from the desert of Cuatro Cienegas, Coahuila.</title>
        <authorList>
            <person name="Olmedo-Alvarez G."/>
        </authorList>
    </citation>
    <scope>NUCLEOTIDE SEQUENCE [LARGE SCALE GENOMIC DNA]</scope>
    <source>
        <strain evidence="20 21">CH28_1T</strain>
    </source>
</reference>
<comment type="caution">
    <text evidence="20">The sequence shown here is derived from an EMBL/GenBank/DDBJ whole genome shotgun (WGS) entry which is preliminary data.</text>
</comment>
<feature type="binding site" evidence="18">
    <location>
        <position position="33"/>
    </location>
    <ligand>
        <name>a divalent metal cation</name>
        <dbReference type="ChEBI" id="CHEBI:60240"/>
    </ligand>
</feature>
<dbReference type="CDD" id="cd14265">
    <property type="entry name" value="UDPK_IM_like"/>
    <property type="match status" value="1"/>
</dbReference>
<dbReference type="GO" id="GO:0016301">
    <property type="term" value="F:kinase activity"/>
    <property type="evidence" value="ECO:0007669"/>
    <property type="project" value="UniProtKB-KW"/>
</dbReference>
<dbReference type="GO" id="GO:0008654">
    <property type="term" value="P:phospholipid biosynthetic process"/>
    <property type="evidence" value="ECO:0007669"/>
    <property type="project" value="UniProtKB-KW"/>
</dbReference>
<comment type="cofactor">
    <cofactor evidence="18">
        <name>Mg(2+)</name>
        <dbReference type="ChEBI" id="CHEBI:18420"/>
    </cofactor>
    <text evidence="18">Mn(2+), Zn(2+), Cd(2+) and Co(2+) support activity to lesser extents.</text>
</comment>
<evidence type="ECO:0000256" key="11">
    <source>
        <dbReference type="ARBA" id="ARBA00023098"/>
    </source>
</evidence>
<dbReference type="AlphaFoldDB" id="A0A5D4T3Z4"/>
<evidence type="ECO:0000256" key="3">
    <source>
        <dbReference type="ARBA" id="ARBA00022475"/>
    </source>
</evidence>
<keyword evidence="3" id="KW-1003">Cell membrane</keyword>
<evidence type="ECO:0000256" key="15">
    <source>
        <dbReference type="PIRSR" id="PIRSR600829-1"/>
    </source>
</evidence>
<dbReference type="GO" id="GO:0005886">
    <property type="term" value="C:plasma membrane"/>
    <property type="evidence" value="ECO:0007669"/>
    <property type="project" value="UniProtKB-SubCell"/>
</dbReference>
<dbReference type="OrthoDB" id="9789934at2"/>
<protein>
    <submittedName>
        <fullName evidence="20">Diacylglycerol kinase family protein</fullName>
    </submittedName>
</protein>
<organism evidence="20 21">
    <name type="scientific">Sutcliffiella horikoshii</name>
    <dbReference type="NCBI Taxonomy" id="79883"/>
    <lineage>
        <taxon>Bacteria</taxon>
        <taxon>Bacillati</taxon>
        <taxon>Bacillota</taxon>
        <taxon>Bacilli</taxon>
        <taxon>Bacillales</taxon>
        <taxon>Bacillaceae</taxon>
        <taxon>Sutcliffiella</taxon>
    </lineage>
</organism>
<keyword evidence="9 17" id="KW-0067">ATP-binding</keyword>
<keyword evidence="7 17" id="KW-0547">Nucleotide-binding</keyword>
<feature type="binding site" evidence="17">
    <location>
        <begin position="99"/>
        <end position="100"/>
    </location>
    <ligand>
        <name>ATP</name>
        <dbReference type="ChEBI" id="CHEBI:30616"/>
    </ligand>
</feature>
<keyword evidence="13" id="KW-0594">Phospholipid biosynthesis</keyword>
<feature type="binding site" evidence="16">
    <location>
        <position position="74"/>
    </location>
    <ligand>
        <name>substrate</name>
    </ligand>
</feature>
<evidence type="ECO:0000256" key="12">
    <source>
        <dbReference type="ARBA" id="ARBA00023136"/>
    </source>
</evidence>
<evidence type="ECO:0000256" key="13">
    <source>
        <dbReference type="ARBA" id="ARBA00023209"/>
    </source>
</evidence>
<dbReference type="InterPro" id="IPR000829">
    <property type="entry name" value="DAGK"/>
</dbReference>
<evidence type="ECO:0000256" key="1">
    <source>
        <dbReference type="ARBA" id="ARBA00004651"/>
    </source>
</evidence>
<dbReference type="PANTHER" id="PTHR34299:SF1">
    <property type="entry name" value="DIACYLGLYCEROL KINASE"/>
    <property type="match status" value="1"/>
</dbReference>
<dbReference type="PANTHER" id="PTHR34299">
    <property type="entry name" value="DIACYLGLYCEROL KINASE"/>
    <property type="match status" value="1"/>
</dbReference>
<feature type="binding site" evidence="17">
    <location>
        <position position="33"/>
    </location>
    <ligand>
        <name>ATP</name>
        <dbReference type="ChEBI" id="CHEBI:30616"/>
    </ligand>
</feature>
<evidence type="ECO:0000256" key="4">
    <source>
        <dbReference type="ARBA" id="ARBA00022516"/>
    </source>
</evidence>
<dbReference type="Proteomes" id="UP000322524">
    <property type="component" value="Unassembled WGS sequence"/>
</dbReference>
<keyword evidence="4" id="KW-0444">Lipid biosynthesis</keyword>
<feature type="transmembrane region" description="Helical" evidence="19">
    <location>
        <begin position="36"/>
        <end position="55"/>
    </location>
</feature>
<evidence type="ECO:0000256" key="2">
    <source>
        <dbReference type="ARBA" id="ARBA00005967"/>
    </source>
</evidence>
<evidence type="ECO:0000256" key="10">
    <source>
        <dbReference type="ARBA" id="ARBA00022989"/>
    </source>
</evidence>
<dbReference type="EMBL" id="VTEV01000003">
    <property type="protein sequence ID" value="TYS69202.1"/>
    <property type="molecule type" value="Genomic_DNA"/>
</dbReference>
<feature type="transmembrane region" description="Helical" evidence="19">
    <location>
        <begin position="101"/>
        <end position="130"/>
    </location>
</feature>
<evidence type="ECO:0000256" key="14">
    <source>
        <dbReference type="ARBA" id="ARBA00023264"/>
    </source>
</evidence>
<sequence>MDSRDCNRKGYRGSFTSSFSYAFEGLMFVLRTERNIKFHVFIAVVMIGMSLFFQITKVEWLILFLVIGGMFVIEIINTAIENVVDLVTEEYHPLAKTAKDVAASAALVFACISVIIGVILFGPYITIFLIGELP</sequence>
<feature type="binding site" evidence="17">
    <location>
        <begin position="90"/>
        <end position="92"/>
    </location>
    <ligand>
        <name>ATP</name>
        <dbReference type="ChEBI" id="CHEBI:30616"/>
    </ligand>
</feature>
<feature type="transmembrane region" description="Helical" evidence="19">
    <location>
        <begin position="61"/>
        <end position="80"/>
    </location>
</feature>
<evidence type="ECO:0000256" key="17">
    <source>
        <dbReference type="PIRSR" id="PIRSR600829-3"/>
    </source>
</evidence>
<evidence type="ECO:0000256" key="8">
    <source>
        <dbReference type="ARBA" id="ARBA00022777"/>
    </source>
</evidence>
<dbReference type="Pfam" id="PF01219">
    <property type="entry name" value="DAGK_prokar"/>
    <property type="match status" value="1"/>
</dbReference>
<feature type="binding site" evidence="18">
    <location>
        <position position="81"/>
    </location>
    <ligand>
        <name>a divalent metal cation</name>
        <dbReference type="ChEBI" id="CHEBI:60240"/>
    </ligand>
</feature>
<evidence type="ECO:0000313" key="21">
    <source>
        <dbReference type="Proteomes" id="UP000322524"/>
    </source>
</evidence>
<evidence type="ECO:0000256" key="5">
    <source>
        <dbReference type="ARBA" id="ARBA00022679"/>
    </source>
</evidence>
<keyword evidence="11" id="KW-0443">Lipid metabolism</keyword>
<evidence type="ECO:0000256" key="9">
    <source>
        <dbReference type="ARBA" id="ARBA00022840"/>
    </source>
</evidence>
<dbReference type="RefSeq" id="WP_148988020.1">
    <property type="nucleotide sequence ID" value="NZ_VTEV01000003.1"/>
</dbReference>
<keyword evidence="18" id="KW-0479">Metal-binding</keyword>
<feature type="binding site" evidence="17">
    <location>
        <position position="81"/>
    </location>
    <ligand>
        <name>ATP</name>
        <dbReference type="ChEBI" id="CHEBI:30616"/>
    </ligand>
</feature>
<dbReference type="STRING" id="79883.GCA_001636495_01934"/>
<dbReference type="InterPro" id="IPR036945">
    <property type="entry name" value="DAGK_sf"/>
</dbReference>
<dbReference type="GO" id="GO:0046872">
    <property type="term" value="F:metal ion binding"/>
    <property type="evidence" value="ECO:0007669"/>
    <property type="project" value="UniProtKB-KW"/>
</dbReference>
<comment type="similarity">
    <text evidence="2">Belongs to the bacterial diacylglycerol kinase family.</text>
</comment>
<evidence type="ECO:0000256" key="7">
    <source>
        <dbReference type="ARBA" id="ARBA00022741"/>
    </source>
</evidence>
<proteinExistence type="inferred from homology"/>
<evidence type="ECO:0000256" key="6">
    <source>
        <dbReference type="ARBA" id="ARBA00022692"/>
    </source>
</evidence>
<evidence type="ECO:0000256" key="16">
    <source>
        <dbReference type="PIRSR" id="PIRSR600829-2"/>
    </source>
</evidence>
<keyword evidence="8 20" id="KW-0418">Kinase</keyword>
<evidence type="ECO:0000256" key="19">
    <source>
        <dbReference type="SAM" id="Phobius"/>
    </source>
</evidence>
<keyword evidence="18" id="KW-0460">Magnesium</keyword>
<feature type="binding site" evidence="17">
    <location>
        <position position="21"/>
    </location>
    <ligand>
        <name>ATP</name>
        <dbReference type="ChEBI" id="CHEBI:30616"/>
    </ligand>
</feature>
<evidence type="ECO:0000256" key="18">
    <source>
        <dbReference type="PIRSR" id="PIRSR600829-4"/>
    </source>
</evidence>
<keyword evidence="12 19" id="KW-0472">Membrane</keyword>
<evidence type="ECO:0000313" key="20">
    <source>
        <dbReference type="EMBL" id="TYS69202.1"/>
    </source>
</evidence>
<keyword evidence="10 19" id="KW-1133">Transmembrane helix</keyword>
<keyword evidence="5" id="KW-0808">Transferase</keyword>
<keyword evidence="6 19" id="KW-0812">Transmembrane</keyword>